<dbReference type="EMBL" id="AZFK01000086">
    <property type="protein sequence ID" value="KRL87890.1"/>
    <property type="molecule type" value="Genomic_DNA"/>
</dbReference>
<comment type="caution">
    <text evidence="1">The sequence shown here is derived from an EMBL/GenBank/DDBJ whole genome shotgun (WGS) entry which is preliminary data.</text>
</comment>
<reference evidence="1 2" key="1">
    <citation type="journal article" date="2015" name="Genome Announc.">
        <title>Expanding the biotechnology potential of lactobacilli through comparative genomics of 213 strains and associated genera.</title>
        <authorList>
            <person name="Sun Z."/>
            <person name="Harris H.M."/>
            <person name="McCann A."/>
            <person name="Guo C."/>
            <person name="Argimon S."/>
            <person name="Zhang W."/>
            <person name="Yang X."/>
            <person name="Jeffery I.B."/>
            <person name="Cooney J.C."/>
            <person name="Kagawa T.F."/>
            <person name="Liu W."/>
            <person name="Song Y."/>
            <person name="Salvetti E."/>
            <person name="Wrobel A."/>
            <person name="Rasinkangas P."/>
            <person name="Parkhill J."/>
            <person name="Rea M.C."/>
            <person name="O'Sullivan O."/>
            <person name="Ritari J."/>
            <person name="Douillard F.P."/>
            <person name="Paul Ross R."/>
            <person name="Yang R."/>
            <person name="Briner A.E."/>
            <person name="Felis G.E."/>
            <person name="de Vos W.M."/>
            <person name="Barrangou R."/>
            <person name="Klaenhammer T.R."/>
            <person name="Caufield P.W."/>
            <person name="Cui Y."/>
            <person name="Zhang H."/>
            <person name="O'Toole P.W."/>
        </authorList>
    </citation>
    <scope>NUCLEOTIDE SEQUENCE [LARGE SCALE GENOMIC DNA]</scope>
    <source>
        <strain evidence="1 2">DSM 15946</strain>
    </source>
</reference>
<dbReference type="Proteomes" id="UP000050816">
    <property type="component" value="Unassembled WGS sequence"/>
</dbReference>
<name>A0A0R1UAS1_9LACO</name>
<proteinExistence type="predicted"/>
<dbReference type="Gene3D" id="3.20.20.70">
    <property type="entry name" value="Aldolase class I"/>
    <property type="match status" value="1"/>
</dbReference>
<evidence type="ECO:0008006" key="3">
    <source>
        <dbReference type="Google" id="ProtNLM"/>
    </source>
</evidence>
<protein>
    <recommendedName>
        <fullName evidence="3">NADH:flavin oxidoreductase/NADH oxidase N-terminal domain-containing protein</fullName>
    </recommendedName>
</protein>
<evidence type="ECO:0000313" key="1">
    <source>
        <dbReference type="EMBL" id="KRL87890.1"/>
    </source>
</evidence>
<organism evidence="1 2">
    <name type="scientific">Limosilactobacillus ingluviei DSM 15946</name>
    <dbReference type="NCBI Taxonomy" id="1423760"/>
    <lineage>
        <taxon>Bacteria</taxon>
        <taxon>Bacillati</taxon>
        <taxon>Bacillota</taxon>
        <taxon>Bacilli</taxon>
        <taxon>Lactobacillales</taxon>
        <taxon>Lactobacillaceae</taxon>
        <taxon>Limosilactobacillus</taxon>
    </lineage>
</organism>
<accession>A0A0R1UAS1</accession>
<evidence type="ECO:0000313" key="2">
    <source>
        <dbReference type="Proteomes" id="UP000050816"/>
    </source>
</evidence>
<dbReference type="SUPFAM" id="SSF51395">
    <property type="entry name" value="FMN-linked oxidoreductases"/>
    <property type="match status" value="1"/>
</dbReference>
<gene>
    <name evidence="1" type="ORF">FC43_GL000792</name>
</gene>
<dbReference type="AlphaFoldDB" id="A0A0R1UAS1"/>
<sequence>MKELANRGIDLIEISGGLYEHPKMMEDGQGATFIDYARQAKAAVDVPIMVTGAFGPGKGLKKQWPAGILIWSGLLARWY</sequence>
<dbReference type="InterPro" id="IPR013785">
    <property type="entry name" value="Aldolase_TIM"/>
</dbReference>